<accession>A0AAE8HPE1</accession>
<dbReference type="EMBL" id="FOPK01000004">
    <property type="protein sequence ID" value="SFG50966.1"/>
    <property type="molecule type" value="Genomic_DNA"/>
</dbReference>
<organism evidence="3 5">
    <name type="scientific">Methylobacterium phyllosphaerae</name>
    <dbReference type="NCBI Taxonomy" id="418223"/>
    <lineage>
        <taxon>Bacteria</taxon>
        <taxon>Pseudomonadati</taxon>
        <taxon>Pseudomonadota</taxon>
        <taxon>Alphaproteobacteria</taxon>
        <taxon>Hyphomicrobiales</taxon>
        <taxon>Methylobacteriaceae</taxon>
        <taxon>Methylobacterium</taxon>
    </lineage>
</organism>
<dbReference type="KEGG" id="mphy:MCBMB27_01027"/>
<evidence type="ECO:0000313" key="4">
    <source>
        <dbReference type="Proteomes" id="UP000185487"/>
    </source>
</evidence>
<evidence type="ECO:0000313" key="2">
    <source>
        <dbReference type="EMBL" id="APT30318.1"/>
    </source>
</evidence>
<dbReference type="InterPro" id="IPR008893">
    <property type="entry name" value="WGR_domain"/>
</dbReference>
<dbReference type="Proteomes" id="UP000199140">
    <property type="component" value="Unassembled WGS sequence"/>
</dbReference>
<dbReference type="EMBL" id="CP015367">
    <property type="protein sequence ID" value="APT30318.1"/>
    <property type="molecule type" value="Genomic_DNA"/>
</dbReference>
<evidence type="ECO:0000313" key="5">
    <source>
        <dbReference type="Proteomes" id="UP000199140"/>
    </source>
</evidence>
<feature type="domain" description="WGR" evidence="1">
    <location>
        <begin position="1"/>
        <end position="97"/>
    </location>
</feature>
<sequence>MRVVRAARLHLRDATSDKVYDVDLIENEALGTPERYFVNTRYGRRGATLREGSKTPQPLTAEAAARVFDSVIVAKINGGYRRIDGPEPSAASEPSADGRAAVLRARLSACLHQRWPERERDRLLWRIGELRLAAAAPDLIALARALGPAQASYALVWALARAAGAEAGPILDAIAADAPGSVVRDLARFALAAPLTGAYRPPEAEPDLPGMVARPAEAGDVDGLCGALDGLARHDPGRVGPALVALGRLVQGRPALHATLCAALLRLPARPPYLIGLRRLFKHAEMADDAALFGAAAQRFETAQAMYQAGRSHAYVPDLRRYVAVDAARHGPEARLGLSTATRAYMKRRIWRALRKRGAVEDPAFTALATGFLLALGPEDLDPPTRWTAWGRKPDGTWGRQPRARGPLGRNWTASQLLYRHAPEARPRTGSLTFLETGAVDPDRRDEAFPDLWSARPDLALRLAAEGRIEPVARLGLRVLRADPGACAALDSAAIGRLLAAPHDAVRIFAFQIAQARLAAGIADSADLAALVAALLAAALPEARALALRRLEAGAPVVWSDPDLAAALLTSPEPDVQAAVPGLARALPSGLAAPLVAPLVARLVAWLRAMPPEPDAAATAAIRGLRAALPLLWPGHDLPVQPETAAALIAHPAAAVRSAGLALLAQSPAGADGLPPESWDALIGTGSEDIRIAALVLLARLDDARLGPYAERIVAFASGPGSAVRQAARPLVARLAAADPGLAPRLARELIGSLFRAAPDDAYAADVVALLREALPGECAALDDGTLWRLLQARADGARRLGAALLPDRHPAAFSVRQIARLGGHPYRAVRDWATAAFAADPARFQAAAAEAVLLVESDWPDTLAFARSFFETWPEAAWTPGALAVVTDSVKPEVLAFARHLLRSRLRPEDAEGQVLRLLEHPAPSMHLLLTELLTEQAVASEAAFVRLIPLARIVMLQVLRGRVAKDRMAAFLRAEALRSRARAEALLPLFADLTLSGTARDRSAAILALRDIAEAHPGLAVPLVRRPPEVRGPISPSAPVSEGAR</sequence>
<name>A0AAE8HPE1_9HYPH</name>
<dbReference type="RefSeq" id="WP_075379963.1">
    <property type="nucleotide sequence ID" value="NZ_CP015367.1"/>
</dbReference>
<reference evidence="3 5" key="2">
    <citation type="submission" date="2016-10" db="EMBL/GenBank/DDBJ databases">
        <authorList>
            <person name="Varghese N."/>
            <person name="Submissions S."/>
        </authorList>
    </citation>
    <scope>NUCLEOTIDE SEQUENCE [LARGE SCALE GENOMIC DNA]</scope>
    <source>
        <strain evidence="3 5">CBMB27</strain>
    </source>
</reference>
<dbReference type="Gene3D" id="2.20.140.10">
    <property type="entry name" value="WGR domain"/>
    <property type="match status" value="1"/>
</dbReference>
<dbReference type="Proteomes" id="UP000185487">
    <property type="component" value="Chromosome"/>
</dbReference>
<dbReference type="CDD" id="cd07998">
    <property type="entry name" value="WGR_DNA_ligase"/>
    <property type="match status" value="1"/>
</dbReference>
<protein>
    <recommendedName>
        <fullName evidence="1">WGR domain-containing protein</fullName>
    </recommendedName>
</protein>
<dbReference type="SUPFAM" id="SSF48371">
    <property type="entry name" value="ARM repeat"/>
    <property type="match status" value="1"/>
</dbReference>
<reference evidence="2 4" key="1">
    <citation type="submission" date="2016-04" db="EMBL/GenBank/DDBJ databases">
        <title>Complete genome sequencing and analysis of CBMB27, Methylobacterium phyllosphaerae isolated from leaf tissues of rice (Oryza sativa L.).</title>
        <authorList>
            <person name="Lee Y."/>
            <person name="Hwangbo K."/>
            <person name="Chung H."/>
            <person name="Yoo J."/>
            <person name="Kim K.Y."/>
            <person name="Sa T.M."/>
            <person name="Um Y."/>
            <person name="Madhaiyan M."/>
        </authorList>
    </citation>
    <scope>NUCLEOTIDE SEQUENCE [LARGE SCALE GENOMIC DNA]</scope>
    <source>
        <strain evidence="2 4">CBMB27</strain>
    </source>
</reference>
<keyword evidence="4" id="KW-1185">Reference proteome</keyword>
<proteinExistence type="predicted"/>
<evidence type="ECO:0000313" key="3">
    <source>
        <dbReference type="EMBL" id="SFG50966.1"/>
    </source>
</evidence>
<dbReference type="PROSITE" id="PS51977">
    <property type="entry name" value="WGR"/>
    <property type="match status" value="1"/>
</dbReference>
<dbReference type="InterPro" id="IPR016024">
    <property type="entry name" value="ARM-type_fold"/>
</dbReference>
<dbReference type="AlphaFoldDB" id="A0AAE8HPE1"/>
<gene>
    <name evidence="2" type="ORF">MCBMB27_01027</name>
    <name evidence="3" type="ORF">SAMN05192567_104132</name>
</gene>
<evidence type="ECO:0000259" key="1">
    <source>
        <dbReference type="PROSITE" id="PS51977"/>
    </source>
</evidence>